<dbReference type="SUPFAM" id="SSF57850">
    <property type="entry name" value="RING/U-box"/>
    <property type="match status" value="1"/>
</dbReference>
<sequence length="513" mass="58557">MASASLRQELNCSICLEVYTDPVMLTCGHNYCRLCIDHVLDSQETSGVYSCPECRTEFRRRPPLQRNAKLSNIVECFLSVRRAPDVTNVSCTYCIDSSAPAVKTCLQCETSLCEGHLTAHNRSVDHVLIELVTSQKCPLHSENFKYYCPVECVCICVSCYDSGSHRGHQVELLTKAYEKKHQHLRNDLQKLMSVREEEARQVQSLQDHWLKVNSRAAMVSEKVVSLFVDLRVKLGILERELLNEITRQEEQVSLQVSSLIQQLEGQKEMLSRQMRRLEELCSITEPITVLQESGGDISDLINVDRSLKGLHDLDEGLISVTLHKGLTDIICGVKREFYVQEATDIFLDTNTAADFVFVSGDLKTSTWSQAKQKRQDLPQRFKTFCQVLSTRSFSSGHHYWEVEMSRSEMCDVGMTYPSIEREGEHSGIGDNEKSWSLRLYEGKFSALHNMEEKSILPESSCQRVGVFLDYEAGRLSFYELCDPVRHLHTFTASFTEPLHVAFFLYEAWAKVRS</sequence>
<dbReference type="GO" id="GO:0045087">
    <property type="term" value="P:innate immune response"/>
    <property type="evidence" value="ECO:0007669"/>
    <property type="project" value="UniProtKB-KW"/>
</dbReference>
<dbReference type="GO" id="GO:0005737">
    <property type="term" value="C:cytoplasm"/>
    <property type="evidence" value="ECO:0007669"/>
    <property type="project" value="UniProtKB-ARBA"/>
</dbReference>
<dbReference type="PANTHER" id="PTHR25465">
    <property type="entry name" value="B-BOX DOMAIN CONTAINING"/>
    <property type="match status" value="1"/>
</dbReference>
<evidence type="ECO:0000313" key="13">
    <source>
        <dbReference type="Proteomes" id="UP000824782"/>
    </source>
</evidence>
<keyword evidence="4" id="KW-0862">Zinc</keyword>
<dbReference type="InterPro" id="IPR017907">
    <property type="entry name" value="Znf_RING_CS"/>
</dbReference>
<dbReference type="Pfam" id="PF13445">
    <property type="entry name" value="zf-RING_UBOX"/>
    <property type="match status" value="1"/>
</dbReference>
<comment type="caution">
    <text evidence="12">The sequence shown here is derived from an EMBL/GenBank/DDBJ whole genome shotgun (WGS) entry which is preliminary data.</text>
</comment>
<dbReference type="InterPro" id="IPR003877">
    <property type="entry name" value="SPRY_dom"/>
</dbReference>
<dbReference type="SUPFAM" id="SSF57845">
    <property type="entry name" value="B-box zinc-binding domain"/>
    <property type="match status" value="1"/>
</dbReference>
<keyword evidence="3 7" id="KW-0863">Zinc-finger</keyword>
<dbReference type="GO" id="GO:0008270">
    <property type="term" value="F:zinc ion binding"/>
    <property type="evidence" value="ECO:0007669"/>
    <property type="project" value="UniProtKB-KW"/>
</dbReference>
<dbReference type="SUPFAM" id="SSF49899">
    <property type="entry name" value="Concanavalin A-like lectins/glucanases"/>
    <property type="match status" value="1"/>
</dbReference>
<dbReference type="Proteomes" id="UP000824782">
    <property type="component" value="Unassembled WGS sequence"/>
</dbReference>
<dbReference type="CDD" id="cd19756">
    <property type="entry name" value="Bbox2"/>
    <property type="match status" value="1"/>
</dbReference>
<reference evidence="12" key="1">
    <citation type="thesis" date="2020" institute="ProQuest LLC" country="789 East Eisenhower Parkway, Ann Arbor, MI, USA">
        <title>Comparative Genomics and Chromosome Evolution.</title>
        <authorList>
            <person name="Mudd A.B."/>
        </authorList>
    </citation>
    <scope>NUCLEOTIDE SEQUENCE</scope>
    <source>
        <strain evidence="12">237g6f4</strain>
        <tissue evidence="12">Blood</tissue>
    </source>
</reference>
<dbReference type="SMART" id="SM00589">
    <property type="entry name" value="PRY"/>
    <property type="match status" value="1"/>
</dbReference>
<dbReference type="CDD" id="cd12891">
    <property type="entry name" value="SPRY_PRY_C-I_2"/>
    <property type="match status" value="1"/>
</dbReference>
<name>A0AAV6Z228_ENGPU</name>
<feature type="domain" description="B box-type" evidence="10">
    <location>
        <begin position="132"/>
        <end position="173"/>
    </location>
</feature>
<evidence type="ECO:0000259" key="10">
    <source>
        <dbReference type="PROSITE" id="PS50119"/>
    </source>
</evidence>
<dbReference type="InterPro" id="IPR013320">
    <property type="entry name" value="ConA-like_dom_sf"/>
</dbReference>
<dbReference type="InterPro" id="IPR003879">
    <property type="entry name" value="Butyrophylin_SPRY"/>
</dbReference>
<evidence type="ECO:0000259" key="11">
    <source>
        <dbReference type="PROSITE" id="PS50188"/>
    </source>
</evidence>
<evidence type="ECO:0000313" key="12">
    <source>
        <dbReference type="EMBL" id="KAG8541340.1"/>
    </source>
</evidence>
<dbReference type="Gene3D" id="4.10.830.40">
    <property type="match status" value="1"/>
</dbReference>
<dbReference type="InterPro" id="IPR006574">
    <property type="entry name" value="PRY"/>
</dbReference>
<dbReference type="InterPro" id="IPR001841">
    <property type="entry name" value="Znf_RING"/>
</dbReference>
<evidence type="ECO:0000256" key="8">
    <source>
        <dbReference type="SAM" id="Coils"/>
    </source>
</evidence>
<protein>
    <submittedName>
        <fullName evidence="12">Uncharacterized protein</fullName>
    </submittedName>
</protein>
<dbReference type="InterPro" id="IPR051051">
    <property type="entry name" value="E3_ubiq-ligase_TRIM/RNF"/>
</dbReference>
<evidence type="ECO:0000256" key="5">
    <source>
        <dbReference type="ARBA" id="ARBA00022859"/>
    </source>
</evidence>
<dbReference type="PROSITE" id="PS50119">
    <property type="entry name" value="ZF_BBOX"/>
    <property type="match status" value="1"/>
</dbReference>
<dbReference type="Gene3D" id="3.30.40.10">
    <property type="entry name" value="Zinc/RING finger domain, C3HC4 (zinc finger)"/>
    <property type="match status" value="1"/>
</dbReference>
<keyword evidence="2" id="KW-0479">Metal-binding</keyword>
<dbReference type="InterPro" id="IPR027370">
    <property type="entry name" value="Znf-RING_euk"/>
</dbReference>
<evidence type="ECO:0000256" key="7">
    <source>
        <dbReference type="PROSITE-ProRule" id="PRU00024"/>
    </source>
</evidence>
<dbReference type="SMART" id="SM00184">
    <property type="entry name" value="RING"/>
    <property type="match status" value="1"/>
</dbReference>
<organism evidence="12 13">
    <name type="scientific">Engystomops pustulosus</name>
    <name type="common">Tungara frog</name>
    <name type="synonym">Physalaemus pustulosus</name>
    <dbReference type="NCBI Taxonomy" id="76066"/>
    <lineage>
        <taxon>Eukaryota</taxon>
        <taxon>Metazoa</taxon>
        <taxon>Chordata</taxon>
        <taxon>Craniata</taxon>
        <taxon>Vertebrata</taxon>
        <taxon>Euteleostomi</taxon>
        <taxon>Amphibia</taxon>
        <taxon>Batrachia</taxon>
        <taxon>Anura</taxon>
        <taxon>Neobatrachia</taxon>
        <taxon>Hyloidea</taxon>
        <taxon>Leptodactylidae</taxon>
        <taxon>Leiuperinae</taxon>
        <taxon>Engystomops</taxon>
    </lineage>
</organism>
<dbReference type="InterPro" id="IPR013083">
    <property type="entry name" value="Znf_RING/FYVE/PHD"/>
</dbReference>
<keyword evidence="1" id="KW-0399">Innate immunity</keyword>
<feature type="domain" description="RING-type" evidence="9">
    <location>
        <begin position="12"/>
        <end position="55"/>
    </location>
</feature>
<dbReference type="Pfam" id="PF00643">
    <property type="entry name" value="zf-B_box"/>
    <property type="match status" value="1"/>
</dbReference>
<dbReference type="InterPro" id="IPR000315">
    <property type="entry name" value="Znf_B-box"/>
</dbReference>
<feature type="coiled-coil region" evidence="8">
    <location>
        <begin position="181"/>
        <end position="208"/>
    </location>
</feature>
<keyword evidence="5" id="KW-0391">Immunity</keyword>
<evidence type="ECO:0000259" key="9">
    <source>
        <dbReference type="PROSITE" id="PS50089"/>
    </source>
</evidence>
<dbReference type="PRINTS" id="PR01407">
    <property type="entry name" value="BUTYPHLNCDUF"/>
</dbReference>
<dbReference type="Pfam" id="PF00622">
    <property type="entry name" value="SPRY"/>
    <property type="match status" value="1"/>
</dbReference>
<keyword evidence="13" id="KW-1185">Reference proteome</keyword>
<dbReference type="SMART" id="SM00336">
    <property type="entry name" value="BBOX"/>
    <property type="match status" value="2"/>
</dbReference>
<dbReference type="PROSITE" id="PS50188">
    <property type="entry name" value="B302_SPRY"/>
    <property type="match status" value="1"/>
</dbReference>
<dbReference type="PROSITE" id="PS50089">
    <property type="entry name" value="ZF_RING_2"/>
    <property type="match status" value="1"/>
</dbReference>
<dbReference type="EMBL" id="WNYA01007778">
    <property type="protein sequence ID" value="KAG8541340.1"/>
    <property type="molecule type" value="Genomic_DNA"/>
</dbReference>
<evidence type="ECO:0000256" key="6">
    <source>
        <dbReference type="ARBA" id="ARBA00023054"/>
    </source>
</evidence>
<dbReference type="Gene3D" id="2.60.120.920">
    <property type="match status" value="1"/>
</dbReference>
<dbReference type="Pfam" id="PF13765">
    <property type="entry name" value="PRY"/>
    <property type="match status" value="1"/>
</dbReference>
<keyword evidence="6 8" id="KW-0175">Coiled coil</keyword>
<dbReference type="PANTHER" id="PTHR25465:SF58">
    <property type="entry name" value="MGC79670 PROTEIN"/>
    <property type="match status" value="1"/>
</dbReference>
<evidence type="ECO:0000256" key="2">
    <source>
        <dbReference type="ARBA" id="ARBA00022723"/>
    </source>
</evidence>
<dbReference type="Gene3D" id="3.30.160.60">
    <property type="entry name" value="Classic Zinc Finger"/>
    <property type="match status" value="1"/>
</dbReference>
<feature type="domain" description="B30.2/SPRY" evidence="11">
    <location>
        <begin position="325"/>
        <end position="513"/>
    </location>
</feature>
<evidence type="ECO:0000256" key="3">
    <source>
        <dbReference type="ARBA" id="ARBA00022771"/>
    </source>
</evidence>
<evidence type="ECO:0000256" key="1">
    <source>
        <dbReference type="ARBA" id="ARBA00022588"/>
    </source>
</evidence>
<evidence type="ECO:0000256" key="4">
    <source>
        <dbReference type="ARBA" id="ARBA00022833"/>
    </source>
</evidence>
<dbReference type="SMART" id="SM00449">
    <property type="entry name" value="SPRY"/>
    <property type="match status" value="1"/>
</dbReference>
<gene>
    <name evidence="12" type="ORF">GDO81_029208</name>
</gene>
<dbReference type="AlphaFoldDB" id="A0AAV6Z228"/>
<dbReference type="PROSITE" id="PS00518">
    <property type="entry name" value="ZF_RING_1"/>
    <property type="match status" value="1"/>
</dbReference>
<accession>A0AAV6Z228</accession>
<dbReference type="InterPro" id="IPR001870">
    <property type="entry name" value="B30.2/SPRY"/>
</dbReference>
<dbReference type="InterPro" id="IPR043136">
    <property type="entry name" value="B30.2/SPRY_sf"/>
</dbReference>
<proteinExistence type="predicted"/>